<dbReference type="STRING" id="398512.Bccel_1854"/>
<name>A0A0L6JLE6_9FIRM</name>
<dbReference type="Pfam" id="PF07940">
    <property type="entry name" value="Hepar_II_III_C"/>
    <property type="match status" value="1"/>
</dbReference>
<dbReference type="Proteomes" id="UP000036923">
    <property type="component" value="Unassembled WGS sequence"/>
</dbReference>
<evidence type="ECO:0000313" key="7">
    <source>
        <dbReference type="EMBL" id="KNY26589.1"/>
    </source>
</evidence>
<keyword evidence="3" id="KW-0574">Periplasm</keyword>
<dbReference type="EMBL" id="LGTC01000001">
    <property type="protein sequence ID" value="KNY26589.1"/>
    <property type="molecule type" value="Genomic_DNA"/>
</dbReference>
<feature type="domain" description="Heparinase II/III-like C-terminal" evidence="5">
    <location>
        <begin position="402"/>
        <end position="625"/>
    </location>
</feature>
<dbReference type="InterPro" id="IPR031680">
    <property type="entry name" value="Hepar_II_III_N"/>
</dbReference>
<dbReference type="Gene3D" id="1.50.10.100">
    <property type="entry name" value="Chondroitin AC/alginate lyase"/>
    <property type="match status" value="1"/>
</dbReference>
<keyword evidence="8" id="KW-1185">Reference proteome</keyword>
<comment type="caution">
    <text evidence="7">The sequence shown here is derived from an EMBL/GenBank/DDBJ whole genome shotgun (WGS) entry which is preliminary data.</text>
</comment>
<evidence type="ECO:0000256" key="2">
    <source>
        <dbReference type="ARBA" id="ARBA00022729"/>
    </source>
</evidence>
<dbReference type="InterPro" id="IPR008929">
    <property type="entry name" value="Chondroitin_lyas"/>
</dbReference>
<dbReference type="AlphaFoldDB" id="A0A0L6JLE6"/>
<protein>
    <submittedName>
        <fullName evidence="7">Heparinase II/III family protein</fullName>
    </submittedName>
</protein>
<evidence type="ECO:0000256" key="3">
    <source>
        <dbReference type="ARBA" id="ARBA00022764"/>
    </source>
</evidence>
<proteinExistence type="predicted"/>
<reference evidence="8" key="1">
    <citation type="submission" date="2015-07" db="EMBL/GenBank/DDBJ databases">
        <title>Near-Complete Genome Sequence of the Cellulolytic Bacterium Bacteroides (Pseudobacteroides) cellulosolvens ATCC 35603.</title>
        <authorList>
            <person name="Dassa B."/>
            <person name="Utturkar S.M."/>
            <person name="Klingeman D.M."/>
            <person name="Hurt R.A."/>
            <person name="Keller M."/>
            <person name="Xu J."/>
            <person name="Reddy Y.H.K."/>
            <person name="Borovok I."/>
            <person name="Grinberg I.R."/>
            <person name="Lamed R."/>
            <person name="Zhivin O."/>
            <person name="Bayer E.A."/>
            <person name="Brown S.D."/>
        </authorList>
    </citation>
    <scope>NUCLEOTIDE SEQUENCE [LARGE SCALE GENOMIC DNA]</scope>
    <source>
        <strain evidence="8">DSM 2933</strain>
    </source>
</reference>
<dbReference type="RefSeq" id="WP_050753300.1">
    <property type="nucleotide sequence ID" value="NZ_JQKC01000006.1"/>
</dbReference>
<keyword evidence="2" id="KW-0732">Signal</keyword>
<sequence>MKNIGFFYNRLKRMSVPEIAYRVRQKAVSLKDKSVNPNKLIKSCLSSDLPCKKLFDREIDINDLDGFIKKADLVCSNVFDIFSLKSFYVGEKINYHKDYSSGLSACSNKYAKDINYRDSSKIGDIKYIWELNRHLHLPILAMAWHKTGNNKYLDSLQSQLNEWLIQNPFLRGVNWSSGLELGIRLINWTICWHLLSDHISPQLRQEWINSIYLHCWYLSRNFSRYSSANNHLIGEAAGLFIACTALPQFPNSKTWQKKAYDILIKECEKQNYDDGVNKEQAISYQQFVLDFLLLSGIIGKAYGINFPATYWNRLEKMMEFLASLENFQGDFPQIGDEDFGFVININQIEYSPYRSLLNTGAFIFNRKDFLKDNWPIDDKTLFLLNIGGFAPSCKPQEAKPLRFRFDEGGYYILGTGLNTDKEQKLIFDCGPLGYLSLAAHGHADSLSFYFSAGGMPILVDPGTYAYHANKKWRNYFRGTCAHNTVAIDSCDQSVITGNFMWGKRANSKLLGYSELTSVKGSHDGYIRLNGGVIHTRQISYQKPSNKWLIEDELISEDEHLAEVHFHIHPNCRVTEKNRKIVIEFEKGICTLEPDSASDISLHHGKEESLLGWYSPSYDTKIPCSTLKLKRKITKGTNKLLTSFSVEFHMD</sequence>
<evidence type="ECO:0000259" key="6">
    <source>
        <dbReference type="Pfam" id="PF16889"/>
    </source>
</evidence>
<dbReference type="InterPro" id="IPR012480">
    <property type="entry name" value="Hepar_II_III_C"/>
</dbReference>
<dbReference type="SUPFAM" id="SSF48230">
    <property type="entry name" value="Chondroitin AC/alginate lyase"/>
    <property type="match status" value="1"/>
</dbReference>
<dbReference type="GO" id="GO:0016829">
    <property type="term" value="F:lyase activity"/>
    <property type="evidence" value="ECO:0007669"/>
    <property type="project" value="UniProtKB-KW"/>
</dbReference>
<dbReference type="OrthoDB" id="7335480at2"/>
<dbReference type="Pfam" id="PF16889">
    <property type="entry name" value="Hepar_II_III_N"/>
    <property type="match status" value="1"/>
</dbReference>
<evidence type="ECO:0000256" key="1">
    <source>
        <dbReference type="ARBA" id="ARBA00004418"/>
    </source>
</evidence>
<evidence type="ECO:0000256" key="4">
    <source>
        <dbReference type="ARBA" id="ARBA00023239"/>
    </source>
</evidence>
<keyword evidence="4" id="KW-0456">Lyase</keyword>
<feature type="domain" description="Heparin-sulfate lyase N-terminal" evidence="6">
    <location>
        <begin position="108"/>
        <end position="336"/>
    </location>
</feature>
<organism evidence="7 8">
    <name type="scientific">Pseudobacteroides cellulosolvens ATCC 35603 = DSM 2933</name>
    <dbReference type="NCBI Taxonomy" id="398512"/>
    <lineage>
        <taxon>Bacteria</taxon>
        <taxon>Bacillati</taxon>
        <taxon>Bacillota</taxon>
        <taxon>Clostridia</taxon>
        <taxon>Eubacteriales</taxon>
        <taxon>Oscillospiraceae</taxon>
        <taxon>Pseudobacteroides</taxon>
    </lineage>
</organism>
<accession>A0A0L6JLE6</accession>
<dbReference type="eggNOG" id="COG5360">
    <property type="taxonomic scope" value="Bacteria"/>
</dbReference>
<gene>
    <name evidence="7" type="ORF">Bccel_1854</name>
</gene>
<dbReference type="Gene3D" id="2.70.98.70">
    <property type="match status" value="1"/>
</dbReference>
<evidence type="ECO:0000313" key="8">
    <source>
        <dbReference type="Proteomes" id="UP000036923"/>
    </source>
</evidence>
<evidence type="ECO:0000259" key="5">
    <source>
        <dbReference type="Pfam" id="PF07940"/>
    </source>
</evidence>
<dbReference type="PANTHER" id="PTHR39210:SF1">
    <property type="entry name" value="HEPARIN-SULFATE LYASE"/>
    <property type="match status" value="1"/>
</dbReference>
<comment type="subcellular location">
    <subcellularLocation>
        <location evidence="1">Periplasm</location>
    </subcellularLocation>
</comment>
<dbReference type="PANTHER" id="PTHR39210">
    <property type="entry name" value="HEPARIN-SULFATE LYASE"/>
    <property type="match status" value="1"/>
</dbReference>
<dbReference type="PATRIC" id="fig|398512.5.peg.1930"/>
<dbReference type="GO" id="GO:0042597">
    <property type="term" value="C:periplasmic space"/>
    <property type="evidence" value="ECO:0007669"/>
    <property type="project" value="UniProtKB-SubCell"/>
</dbReference>